<dbReference type="GO" id="GO:0005886">
    <property type="term" value="C:plasma membrane"/>
    <property type="evidence" value="ECO:0007669"/>
    <property type="project" value="UniProtKB-SubCell"/>
</dbReference>
<dbReference type="AlphaFoldDB" id="A0A1M7YAC4"/>
<feature type="binding site" evidence="12">
    <location>
        <position position="433"/>
    </location>
    <ligand>
        <name>K(+)</name>
        <dbReference type="ChEBI" id="CHEBI:29103"/>
    </ligand>
</feature>
<keyword evidence="3" id="KW-0813">Transport</keyword>
<reference evidence="14 15" key="1">
    <citation type="submission" date="2016-12" db="EMBL/GenBank/DDBJ databases">
        <authorList>
            <person name="Song W.-J."/>
            <person name="Kurnit D.M."/>
        </authorList>
    </citation>
    <scope>NUCLEOTIDE SEQUENCE [LARGE SCALE GENOMIC DNA]</scope>
    <source>
        <strain evidence="14 15">DSM 18488</strain>
    </source>
</reference>
<keyword evidence="11 13" id="KW-0472">Membrane</keyword>
<feature type="transmembrane region" description="Helical" evidence="13">
    <location>
        <begin position="128"/>
        <end position="150"/>
    </location>
</feature>
<gene>
    <name evidence="14" type="ORF">SAMN02745220_02919</name>
</gene>
<evidence type="ECO:0000256" key="2">
    <source>
        <dbReference type="ARBA" id="ARBA00009137"/>
    </source>
</evidence>
<accession>A0A1M7YAC4</accession>
<evidence type="ECO:0000313" key="15">
    <source>
        <dbReference type="Proteomes" id="UP000184603"/>
    </source>
</evidence>
<feature type="transmembrane region" description="Helical" evidence="13">
    <location>
        <begin position="75"/>
        <end position="94"/>
    </location>
</feature>
<feature type="transmembrane region" description="Helical" evidence="13">
    <location>
        <begin position="185"/>
        <end position="207"/>
    </location>
</feature>
<evidence type="ECO:0000256" key="5">
    <source>
        <dbReference type="ARBA" id="ARBA00022519"/>
    </source>
</evidence>
<feature type="transmembrane region" description="Helical" evidence="13">
    <location>
        <begin position="452"/>
        <end position="476"/>
    </location>
</feature>
<keyword evidence="9 13" id="KW-1133">Transmembrane helix</keyword>
<dbReference type="STRING" id="1121416.SAMN02745220_02919"/>
<sequence length="487" mass="53149">MRKSTIANALGLILLGIGVIILLPIVVAILEEEYSSILPFLVASVCALISGLICQWRGGWGHNFDSVTRSEGFMIVTLTWVVMAAIGGIPYLFYGLSPLDAYFESVSGFTTTGATILIDFSLYPKDFFFWRSLTQWLGGMGIIVLFVAILPQFAVAGRRMFFAEAPGPTEDKFTPRIAQTAKALWLIYVLLTVVEVGLLHFTGMPLFDAVCNSLTTMAAGGFSPHPQSIMGYQSSASTWIITCFMFLAGGNFALQYRALVQLKPHSLFRSEEFRLYLTIVLFMSSMLGLNLYFSHQMSGADSLRDGLFQIVSIITTTGFSSVDFALWLVPAQTMLLTVMLVGGCAGSAGGGVKVVRVLFMGKYLQREVSQVLHPQAVLPVKIDRTTVPEDIQRQILGFLLFYIMLMVISGLVVTMIEGDAAVGFVGTAATIGNIGPGFGEIGPMGSFGMLSIATKIIFIINMIVGRLELIPFIAMLHPDFWTFRRGC</sequence>
<dbReference type="EMBL" id="FRFE01000014">
    <property type="protein sequence ID" value="SHO49584.1"/>
    <property type="molecule type" value="Genomic_DNA"/>
</dbReference>
<feature type="transmembrane region" description="Helical" evidence="13">
    <location>
        <begin position="395"/>
        <end position="416"/>
    </location>
</feature>
<keyword evidence="8 12" id="KW-0630">Potassium</keyword>
<feature type="transmembrane region" description="Helical" evidence="13">
    <location>
        <begin position="36"/>
        <end position="54"/>
    </location>
</feature>
<evidence type="ECO:0000256" key="11">
    <source>
        <dbReference type="ARBA" id="ARBA00023136"/>
    </source>
</evidence>
<name>A0A1M7YAC4_9BACT</name>
<comment type="similarity">
    <text evidence="2">Belongs to the TrkH potassium transport family.</text>
</comment>
<dbReference type="Pfam" id="PF02386">
    <property type="entry name" value="TrkH"/>
    <property type="match status" value="1"/>
</dbReference>
<dbReference type="PIRSF" id="PIRSF006247">
    <property type="entry name" value="TrkH"/>
    <property type="match status" value="1"/>
</dbReference>
<dbReference type="PANTHER" id="PTHR32024">
    <property type="entry name" value="TRK SYSTEM POTASSIUM UPTAKE PROTEIN TRKG-RELATED"/>
    <property type="match status" value="1"/>
</dbReference>
<keyword evidence="6" id="KW-0633">Potassium transport</keyword>
<dbReference type="GO" id="GO:0015379">
    <property type="term" value="F:potassium:chloride symporter activity"/>
    <property type="evidence" value="ECO:0007669"/>
    <property type="project" value="InterPro"/>
</dbReference>
<feature type="binding site" evidence="12">
    <location>
        <position position="112"/>
    </location>
    <ligand>
        <name>K(+)</name>
        <dbReference type="ChEBI" id="CHEBI:29103"/>
    </ligand>
</feature>
<evidence type="ECO:0000313" key="14">
    <source>
        <dbReference type="EMBL" id="SHO49584.1"/>
    </source>
</evidence>
<organism evidence="14 15">
    <name type="scientific">Desulfopila aestuarii DSM 18488</name>
    <dbReference type="NCBI Taxonomy" id="1121416"/>
    <lineage>
        <taxon>Bacteria</taxon>
        <taxon>Pseudomonadati</taxon>
        <taxon>Thermodesulfobacteriota</taxon>
        <taxon>Desulfobulbia</taxon>
        <taxon>Desulfobulbales</taxon>
        <taxon>Desulfocapsaceae</taxon>
        <taxon>Desulfopila</taxon>
    </lineage>
</organism>
<evidence type="ECO:0000256" key="8">
    <source>
        <dbReference type="ARBA" id="ARBA00022958"/>
    </source>
</evidence>
<evidence type="ECO:0000256" key="6">
    <source>
        <dbReference type="ARBA" id="ARBA00022538"/>
    </source>
</evidence>
<evidence type="ECO:0000256" key="9">
    <source>
        <dbReference type="ARBA" id="ARBA00022989"/>
    </source>
</evidence>
<keyword evidence="10" id="KW-0406">Ion transport</keyword>
<dbReference type="InterPro" id="IPR003445">
    <property type="entry name" value="Cat_transpt"/>
</dbReference>
<evidence type="ECO:0000256" key="4">
    <source>
        <dbReference type="ARBA" id="ARBA00022475"/>
    </source>
</evidence>
<keyword evidence="4" id="KW-1003">Cell membrane</keyword>
<dbReference type="RefSeq" id="WP_073614262.1">
    <property type="nucleotide sequence ID" value="NZ_FRFE01000014.1"/>
</dbReference>
<evidence type="ECO:0000256" key="13">
    <source>
        <dbReference type="SAM" id="Phobius"/>
    </source>
</evidence>
<feature type="transmembrane region" description="Helical" evidence="13">
    <location>
        <begin position="306"/>
        <end position="329"/>
    </location>
</feature>
<dbReference type="Proteomes" id="UP000184603">
    <property type="component" value="Unassembled WGS sequence"/>
</dbReference>
<dbReference type="InterPro" id="IPR004772">
    <property type="entry name" value="TrkH"/>
</dbReference>
<evidence type="ECO:0000256" key="7">
    <source>
        <dbReference type="ARBA" id="ARBA00022692"/>
    </source>
</evidence>
<feature type="binding site" evidence="12">
    <location>
        <position position="220"/>
    </location>
    <ligand>
        <name>K(+)</name>
        <dbReference type="ChEBI" id="CHEBI:29103"/>
    </ligand>
</feature>
<dbReference type="OrthoDB" id="9810952at2"/>
<feature type="binding site" evidence="12">
    <location>
        <position position="316"/>
    </location>
    <ligand>
        <name>K(+)</name>
        <dbReference type="ChEBI" id="CHEBI:29103"/>
    </ligand>
</feature>
<evidence type="ECO:0000256" key="3">
    <source>
        <dbReference type="ARBA" id="ARBA00022448"/>
    </source>
</evidence>
<evidence type="ECO:0000256" key="1">
    <source>
        <dbReference type="ARBA" id="ARBA00004429"/>
    </source>
</evidence>
<evidence type="ECO:0000256" key="12">
    <source>
        <dbReference type="PIRSR" id="PIRSR006247-1"/>
    </source>
</evidence>
<keyword evidence="7 13" id="KW-0812">Transmembrane</keyword>
<feature type="transmembrane region" description="Helical" evidence="13">
    <location>
        <begin position="275"/>
        <end position="294"/>
    </location>
</feature>
<evidence type="ECO:0000256" key="10">
    <source>
        <dbReference type="ARBA" id="ARBA00023065"/>
    </source>
</evidence>
<comment type="subcellular location">
    <subcellularLocation>
        <location evidence="1">Cell inner membrane</location>
        <topology evidence="1">Multi-pass membrane protein</topology>
    </subcellularLocation>
</comment>
<protein>
    <submittedName>
        <fullName evidence="14">Trk system potassium uptake protein TrkH</fullName>
    </submittedName>
</protein>
<proteinExistence type="inferred from homology"/>
<feature type="transmembrane region" description="Helical" evidence="13">
    <location>
        <begin position="236"/>
        <end position="254"/>
    </location>
</feature>
<keyword evidence="15" id="KW-1185">Reference proteome</keyword>
<keyword evidence="12" id="KW-0479">Metal-binding</keyword>
<feature type="binding site" evidence="12">
    <location>
        <position position="111"/>
    </location>
    <ligand>
        <name>K(+)</name>
        <dbReference type="ChEBI" id="CHEBI:29103"/>
    </ligand>
</feature>
<feature type="binding site" evidence="12">
    <location>
        <position position="317"/>
    </location>
    <ligand>
        <name>K(+)</name>
        <dbReference type="ChEBI" id="CHEBI:29103"/>
    </ligand>
</feature>
<keyword evidence="5" id="KW-0997">Cell inner membrane</keyword>
<dbReference type="PANTHER" id="PTHR32024:SF2">
    <property type="entry name" value="TRK SYSTEM POTASSIUM UPTAKE PROTEIN TRKG-RELATED"/>
    <property type="match status" value="1"/>
</dbReference>
<feature type="transmembrane region" description="Helical" evidence="13">
    <location>
        <begin position="12"/>
        <end position="30"/>
    </location>
</feature>
<dbReference type="GO" id="GO:0046872">
    <property type="term" value="F:metal ion binding"/>
    <property type="evidence" value="ECO:0007669"/>
    <property type="project" value="UniProtKB-KW"/>
</dbReference>